<organism evidence="2 3">
    <name type="scientific">Symbiodinium necroappetens</name>
    <dbReference type="NCBI Taxonomy" id="1628268"/>
    <lineage>
        <taxon>Eukaryota</taxon>
        <taxon>Sar</taxon>
        <taxon>Alveolata</taxon>
        <taxon>Dinophyceae</taxon>
        <taxon>Suessiales</taxon>
        <taxon>Symbiodiniaceae</taxon>
        <taxon>Symbiodinium</taxon>
    </lineage>
</organism>
<feature type="region of interest" description="Disordered" evidence="1">
    <location>
        <begin position="1"/>
        <end position="51"/>
    </location>
</feature>
<evidence type="ECO:0000256" key="1">
    <source>
        <dbReference type="SAM" id="MobiDB-lite"/>
    </source>
</evidence>
<name>A0A813ALK9_9DINO</name>
<evidence type="ECO:0000313" key="2">
    <source>
        <dbReference type="EMBL" id="CAE7868792.1"/>
    </source>
</evidence>
<dbReference type="Pfam" id="PF14555">
    <property type="entry name" value="UBA_4"/>
    <property type="match status" value="1"/>
</dbReference>
<dbReference type="Gene3D" id="1.10.8.10">
    <property type="entry name" value="DNA helicase RuvA subunit, C-terminal domain"/>
    <property type="match status" value="1"/>
</dbReference>
<dbReference type="EMBL" id="CAJNJA010059819">
    <property type="protein sequence ID" value="CAE7868792.1"/>
    <property type="molecule type" value="Genomic_DNA"/>
</dbReference>
<proteinExistence type="predicted"/>
<keyword evidence="3" id="KW-1185">Reference proteome</keyword>
<reference evidence="2" key="1">
    <citation type="submission" date="2021-02" db="EMBL/GenBank/DDBJ databases">
        <authorList>
            <person name="Dougan E. K."/>
            <person name="Rhodes N."/>
            <person name="Thang M."/>
            <person name="Chan C."/>
        </authorList>
    </citation>
    <scope>NUCLEOTIDE SEQUENCE</scope>
</reference>
<dbReference type="AlphaFoldDB" id="A0A813ALK9"/>
<evidence type="ECO:0000313" key="3">
    <source>
        <dbReference type="Proteomes" id="UP000601435"/>
    </source>
</evidence>
<dbReference type="InterPro" id="IPR009060">
    <property type="entry name" value="UBA-like_sf"/>
</dbReference>
<feature type="compositionally biased region" description="Low complexity" evidence="1">
    <location>
        <begin position="1"/>
        <end position="20"/>
    </location>
</feature>
<sequence>MADSGSVPATSATATTPLVAETTERQVSGSEQPAAATVPAGTGGSDTAPAPVTAYGTVSELVEITNCTQQAALEALKACEYDLTRACNKIFAAREEASQVLRQRGAPAQAPVATFVPAMGTGGLPNLAGTGVTAPLLAPTTATALGTTYSVQPQRPQHESNPVAAFVLGSGVGCLSGIVVGLCATLF</sequence>
<dbReference type="SUPFAM" id="SSF46934">
    <property type="entry name" value="UBA-like"/>
    <property type="match status" value="1"/>
</dbReference>
<accession>A0A813ALK9</accession>
<evidence type="ECO:0008006" key="4">
    <source>
        <dbReference type="Google" id="ProtNLM"/>
    </source>
</evidence>
<protein>
    <recommendedName>
        <fullName evidence="4">UBA domain-containing protein</fullName>
    </recommendedName>
</protein>
<dbReference type="Proteomes" id="UP000601435">
    <property type="component" value="Unassembled WGS sequence"/>
</dbReference>
<gene>
    <name evidence="2" type="ORF">SNEC2469_LOCUS27963</name>
</gene>
<dbReference type="OrthoDB" id="201504at2759"/>
<comment type="caution">
    <text evidence="2">The sequence shown here is derived from an EMBL/GenBank/DDBJ whole genome shotgun (WGS) entry which is preliminary data.</text>
</comment>